<evidence type="ECO:0000256" key="1">
    <source>
        <dbReference type="ARBA" id="ARBA00004651"/>
    </source>
</evidence>
<evidence type="ECO:0000256" key="4">
    <source>
        <dbReference type="ARBA" id="ARBA00022692"/>
    </source>
</evidence>
<reference evidence="13" key="1">
    <citation type="submission" date="2016-06" db="UniProtKB">
        <authorList>
            <consortium name="WormBaseParasite"/>
        </authorList>
    </citation>
    <scope>IDENTIFICATION</scope>
</reference>
<evidence type="ECO:0000256" key="9">
    <source>
        <dbReference type="RuleBase" id="RU010713"/>
    </source>
</evidence>
<comment type="similarity">
    <text evidence="9">Belongs to the pannexin family.</text>
</comment>
<feature type="transmembrane region" description="Helical" evidence="9">
    <location>
        <begin position="100"/>
        <end position="118"/>
    </location>
</feature>
<keyword evidence="5 9" id="KW-1133">Transmembrane helix</keyword>
<protein>
    <recommendedName>
        <fullName evidence="9">Innexin</fullName>
    </recommendedName>
</protein>
<keyword evidence="4 9" id="KW-0812">Transmembrane</keyword>
<dbReference type="PANTHER" id="PTHR11893">
    <property type="entry name" value="INNEXIN"/>
    <property type="match status" value="1"/>
</dbReference>
<dbReference type="GO" id="GO:0034220">
    <property type="term" value="P:monoatomic ion transmembrane transport"/>
    <property type="evidence" value="ECO:0007669"/>
    <property type="project" value="UniProtKB-KW"/>
</dbReference>
<dbReference type="STRING" id="70667.A0A183SKH1"/>
<evidence type="ECO:0000256" key="8">
    <source>
        <dbReference type="ARBA" id="ARBA00023303"/>
    </source>
</evidence>
<comment type="subcellular location">
    <subcellularLocation>
        <location evidence="1 9">Cell membrane</location>
        <topology evidence="1 9">Multi-pass membrane protein</topology>
    </subcellularLocation>
</comment>
<dbReference type="Pfam" id="PF00876">
    <property type="entry name" value="Innexin"/>
    <property type="match status" value="2"/>
</dbReference>
<dbReference type="OrthoDB" id="5867527at2759"/>
<evidence type="ECO:0000313" key="12">
    <source>
        <dbReference type="Proteomes" id="UP000275846"/>
    </source>
</evidence>
<dbReference type="PROSITE" id="PS51013">
    <property type="entry name" value="PANNEXIN"/>
    <property type="match status" value="1"/>
</dbReference>
<feature type="region of interest" description="Disordered" evidence="10">
    <location>
        <begin position="246"/>
        <end position="267"/>
    </location>
</feature>
<evidence type="ECO:0000256" key="7">
    <source>
        <dbReference type="ARBA" id="ARBA00023136"/>
    </source>
</evidence>
<dbReference type="Proteomes" id="UP000275846">
    <property type="component" value="Unassembled WGS sequence"/>
</dbReference>
<dbReference type="EMBL" id="UYSU01032973">
    <property type="protein sequence ID" value="VDL91104.1"/>
    <property type="molecule type" value="Genomic_DNA"/>
</dbReference>
<dbReference type="GO" id="GO:0005921">
    <property type="term" value="C:gap junction"/>
    <property type="evidence" value="ECO:0007669"/>
    <property type="project" value="UniProtKB-UniRule"/>
</dbReference>
<feature type="compositionally biased region" description="Basic and acidic residues" evidence="10">
    <location>
        <begin position="246"/>
        <end position="256"/>
    </location>
</feature>
<dbReference type="WBParaSite" id="SSLN_0000487401-mRNA-1">
    <property type="protein sequence ID" value="SSLN_0000487401-mRNA-1"/>
    <property type="gene ID" value="SSLN_0000487401"/>
</dbReference>
<comment type="function">
    <text evidence="9">Structural component of the gap junctions.</text>
</comment>
<proteinExistence type="inferred from homology"/>
<keyword evidence="3" id="KW-1003">Cell membrane</keyword>
<evidence type="ECO:0000313" key="13">
    <source>
        <dbReference type="WBParaSite" id="SSLN_0000487401-mRNA-1"/>
    </source>
</evidence>
<dbReference type="PRINTS" id="PR01262">
    <property type="entry name" value="INNEXIN"/>
</dbReference>
<evidence type="ECO:0000256" key="3">
    <source>
        <dbReference type="ARBA" id="ARBA00022475"/>
    </source>
</evidence>
<keyword evidence="12" id="KW-1185">Reference proteome</keyword>
<feature type="transmembrane region" description="Helical" evidence="9">
    <location>
        <begin position="540"/>
        <end position="561"/>
    </location>
</feature>
<feature type="transmembrane region" description="Helical" evidence="9">
    <location>
        <begin position="176"/>
        <end position="198"/>
    </location>
</feature>
<dbReference type="AlphaFoldDB" id="A0A183SKH1"/>
<reference evidence="11 12" key="2">
    <citation type="submission" date="2018-11" db="EMBL/GenBank/DDBJ databases">
        <authorList>
            <consortium name="Pathogen Informatics"/>
        </authorList>
    </citation>
    <scope>NUCLEOTIDE SEQUENCE [LARGE SCALE GENOMIC DNA]</scope>
    <source>
        <strain evidence="11 12">NST_G2</strain>
    </source>
</reference>
<dbReference type="InterPro" id="IPR000990">
    <property type="entry name" value="Innexin"/>
</dbReference>
<organism evidence="13">
    <name type="scientific">Schistocephalus solidus</name>
    <name type="common">Tapeworm</name>
    <dbReference type="NCBI Taxonomy" id="70667"/>
    <lineage>
        <taxon>Eukaryota</taxon>
        <taxon>Metazoa</taxon>
        <taxon>Spiralia</taxon>
        <taxon>Lophotrochozoa</taxon>
        <taxon>Platyhelminthes</taxon>
        <taxon>Cestoda</taxon>
        <taxon>Eucestoda</taxon>
        <taxon>Diphyllobothriidea</taxon>
        <taxon>Diphyllobothriidae</taxon>
        <taxon>Schistocephalus</taxon>
    </lineage>
</organism>
<keyword evidence="8 9" id="KW-0407">Ion channel</keyword>
<name>A0A183SKH1_SCHSO</name>
<keyword evidence="2 9" id="KW-0813">Transport</keyword>
<feature type="transmembrane region" description="Helical" evidence="9">
    <location>
        <begin position="433"/>
        <end position="455"/>
    </location>
</feature>
<keyword evidence="7 9" id="KW-0472">Membrane</keyword>
<evidence type="ECO:0000313" key="11">
    <source>
        <dbReference type="EMBL" id="VDL91104.1"/>
    </source>
</evidence>
<keyword evidence="6 9" id="KW-0406">Ion transport</keyword>
<accession>A0A183SKH1</accession>
<sequence>MHVNYCFVYVDAFLGDYHRAGGNSHNQGNSHYYSSSFGSESHSYHGTGGTQHHTSHGGGGGHFGGGGHGAMDATFIWKLSKLGRIGSSRLRFDDDFADRLNYQFSGVLMFLFIGVIGIRQYVGKPIQCWIPQEFTRGWEEYAENYCWVASTYFSPLDKRLPATGDRSANLIVYYQWAPILMAIQALLFYLPCLIWRLFYCHSGFNVRRIMQMANDSNILLPEHGMKNVRFIARYMESCIYRQRDYKNRDGGRRDTTARPGLPPTNFPYQTPYRMGLQQFPVSTAGTETQLLATSEGPDQGLPPPQYYKSATEGNTPDTRGTASSAMHRRGIMRSNGEAAGSLSLSRRHKQRKSLCERLKFGFRSGSRSALLGRRDRKSPLNPIMDSPAMPGVLSVSCDLGEHTSGLGKSSERKGCFKKSHSKTWCCGKRSGNFLVVLYFFVKVLYLINIIGQLVLMEKFIATNHAFYGIRVLLDLIQGTQWYTSGNFPRVTFCDFEAKKLGKNQRQVICACMRLNYVSVGMYTIQCVLPLNMFLEKIFVFFWFWHCIIGIITLFSFFNWFLRMGFARYRLKFIRKFLKIMAVLKDTDKAASHKFVENFLRPDGVFLIRLISMNVGDIIAGDLACELWHIYRHKRMQNTEELKYIEPMPHLPNFLGQQTLVRPPNLPHEEFSVISAPPREKILLSMSNGNDDSIV</sequence>
<evidence type="ECO:0000256" key="5">
    <source>
        <dbReference type="ARBA" id="ARBA00022989"/>
    </source>
</evidence>
<evidence type="ECO:0000256" key="6">
    <source>
        <dbReference type="ARBA" id="ARBA00023065"/>
    </source>
</evidence>
<dbReference type="PANTHER" id="PTHR11893:SF36">
    <property type="entry name" value="INNEXIN-5"/>
    <property type="match status" value="1"/>
</dbReference>
<gene>
    <name evidence="9" type="primary">inx</name>
    <name evidence="11" type="ORF">SSLN_LOCUS4719</name>
</gene>
<evidence type="ECO:0000256" key="2">
    <source>
        <dbReference type="ARBA" id="ARBA00022448"/>
    </source>
</evidence>
<feature type="compositionally biased region" description="Polar residues" evidence="10">
    <location>
        <begin position="311"/>
        <end position="324"/>
    </location>
</feature>
<evidence type="ECO:0000256" key="10">
    <source>
        <dbReference type="SAM" id="MobiDB-lite"/>
    </source>
</evidence>
<feature type="region of interest" description="Disordered" evidence="10">
    <location>
        <begin position="294"/>
        <end position="328"/>
    </location>
</feature>
<dbReference type="GO" id="GO:0005886">
    <property type="term" value="C:plasma membrane"/>
    <property type="evidence" value="ECO:0007669"/>
    <property type="project" value="UniProtKB-SubCell"/>
</dbReference>